<dbReference type="PROSITE" id="PS00061">
    <property type="entry name" value="ADH_SHORT"/>
    <property type="match status" value="1"/>
</dbReference>
<comment type="similarity">
    <text evidence="1">Belongs to the short-chain dehydrogenases/reductases (SDR) family.</text>
</comment>
<reference evidence="4" key="1">
    <citation type="submission" date="2023-03" db="EMBL/GenBank/DDBJ databases">
        <title>MT1 and MT2 Draft Genomes of Novel Species.</title>
        <authorList>
            <person name="Venkateswaran K."/>
        </authorList>
    </citation>
    <scope>NUCLEOTIDE SEQUENCE</scope>
    <source>
        <strain evidence="4">F6_8S_P_1A</strain>
    </source>
</reference>
<dbReference type="SMART" id="SM00822">
    <property type="entry name" value="PKS_KR"/>
    <property type="match status" value="1"/>
</dbReference>
<keyword evidence="5" id="KW-1185">Reference proteome</keyword>
<dbReference type="InterPro" id="IPR002347">
    <property type="entry name" value="SDR_fam"/>
</dbReference>
<dbReference type="SUPFAM" id="SSF51735">
    <property type="entry name" value="NAD(P)-binding Rossmann-fold domains"/>
    <property type="match status" value="1"/>
</dbReference>
<dbReference type="PANTHER" id="PTHR43008">
    <property type="entry name" value="BENZIL REDUCTASE"/>
    <property type="match status" value="1"/>
</dbReference>
<evidence type="ECO:0000259" key="3">
    <source>
        <dbReference type="SMART" id="SM00822"/>
    </source>
</evidence>
<dbReference type="Pfam" id="PF13561">
    <property type="entry name" value="adh_short_C2"/>
    <property type="match status" value="1"/>
</dbReference>
<gene>
    <name evidence="4" type="ORF">P5G59_17510</name>
</gene>
<sequence>MDAQQELAGKTALVTGGTKGIGLAVVQRLAAAGAYVFVTGRTQSDLDAAVASIGERGTGIRGDASDLDDLDAVFNAIRDSGRRLDVLHINAGGGGFAGLHELTVEDFDATFARNVRGATFTLQKALPLLNDGASVILTGSSTADTAAPNFGVYAATKAAIRSLTRTWAIELAPRRIRVNNVVPGPTETPGLRGLAPNEKAAEVLLNNFNQNIPLGRLVQPAEVAEAVLFLASDRSFTTGSELFVDGGEAHA</sequence>
<protein>
    <submittedName>
        <fullName evidence="4">SDR family oxidoreductase</fullName>
    </submittedName>
</protein>
<evidence type="ECO:0000256" key="1">
    <source>
        <dbReference type="ARBA" id="ARBA00006484"/>
    </source>
</evidence>
<dbReference type="Proteomes" id="UP001174210">
    <property type="component" value="Unassembled WGS sequence"/>
</dbReference>
<dbReference type="InterPro" id="IPR036291">
    <property type="entry name" value="NAD(P)-bd_dom_sf"/>
</dbReference>
<dbReference type="PRINTS" id="PR00081">
    <property type="entry name" value="GDHRDH"/>
</dbReference>
<dbReference type="Gene3D" id="3.40.50.720">
    <property type="entry name" value="NAD(P)-binding Rossmann-like Domain"/>
    <property type="match status" value="1"/>
</dbReference>
<evidence type="ECO:0000313" key="5">
    <source>
        <dbReference type="Proteomes" id="UP001174210"/>
    </source>
</evidence>
<evidence type="ECO:0000256" key="2">
    <source>
        <dbReference type="ARBA" id="ARBA00023002"/>
    </source>
</evidence>
<proteinExistence type="inferred from homology"/>
<evidence type="ECO:0000313" key="4">
    <source>
        <dbReference type="EMBL" id="MDN4598952.1"/>
    </source>
</evidence>
<dbReference type="RefSeq" id="WP_301220297.1">
    <property type="nucleotide sequence ID" value="NZ_JAROCB010000005.1"/>
</dbReference>
<organism evidence="4 5">
    <name type="scientific">Leifsonia virtsii</name>
    <dbReference type="NCBI Taxonomy" id="3035915"/>
    <lineage>
        <taxon>Bacteria</taxon>
        <taxon>Bacillati</taxon>
        <taxon>Actinomycetota</taxon>
        <taxon>Actinomycetes</taxon>
        <taxon>Micrococcales</taxon>
        <taxon>Microbacteriaceae</taxon>
        <taxon>Leifsonia</taxon>
    </lineage>
</organism>
<dbReference type="InterPro" id="IPR057326">
    <property type="entry name" value="KR_dom"/>
</dbReference>
<dbReference type="CDD" id="cd05233">
    <property type="entry name" value="SDR_c"/>
    <property type="match status" value="1"/>
</dbReference>
<dbReference type="InterPro" id="IPR020904">
    <property type="entry name" value="Sc_DH/Rdtase_CS"/>
</dbReference>
<dbReference type="EMBL" id="JAROCB010000005">
    <property type="protein sequence ID" value="MDN4598952.1"/>
    <property type="molecule type" value="Genomic_DNA"/>
</dbReference>
<feature type="domain" description="Ketoreductase" evidence="3">
    <location>
        <begin position="10"/>
        <end position="199"/>
    </location>
</feature>
<name>A0ABT8J2Y7_9MICO</name>
<keyword evidence="2" id="KW-0560">Oxidoreductase</keyword>
<comment type="caution">
    <text evidence="4">The sequence shown here is derived from an EMBL/GenBank/DDBJ whole genome shotgun (WGS) entry which is preliminary data.</text>
</comment>
<accession>A0ABT8J2Y7</accession>
<dbReference type="PANTHER" id="PTHR43008:SF4">
    <property type="entry name" value="CHAIN DEHYDROGENASE, PUTATIVE (AFU_ORTHOLOGUE AFUA_4G08710)-RELATED"/>
    <property type="match status" value="1"/>
</dbReference>